<evidence type="ECO:0000259" key="2">
    <source>
        <dbReference type="Pfam" id="PF14581"/>
    </source>
</evidence>
<sequence length="256" mass="27878">MNDNSHNALEHALEQAAKEPANRPAFYQLLLESEVFALGHTESEGDGRRTLAVGEKISIVNWQKNDGTPVIPFFSSLDVLRRAIKEQQSFVAMPARSLLEVTKGATLVLNPGSSYSKEFFPHEIEAMLATGVNHVAQSRVVQKPTQVLLGQPANHPSEMIAALTKLLAKHPSVKAAYLCLMHDPSTQEKPSLVVGFEGEALERAMQEAGSVAADTAPKGVSVDFIKIVRGGEGLSAYFLKSVQPFYERAERTWGPS</sequence>
<dbReference type="Pfam" id="PF14581">
    <property type="entry name" value="SseB_C"/>
    <property type="match status" value="1"/>
</dbReference>
<name>A0ABV3QEI9_9GAMM</name>
<dbReference type="InterPro" id="IPR027945">
    <property type="entry name" value="SseB_C"/>
</dbReference>
<comment type="caution">
    <text evidence="3">The sequence shown here is derived from an EMBL/GenBank/DDBJ whole genome shotgun (WGS) entry which is preliminary data.</text>
</comment>
<keyword evidence="4" id="KW-1185">Reference proteome</keyword>
<gene>
    <name evidence="3" type="ORF">ABQJ54_10110</name>
</gene>
<proteinExistence type="predicted"/>
<reference evidence="3 4" key="1">
    <citation type="submission" date="2024-06" db="EMBL/GenBank/DDBJ databases">
        <authorList>
            <person name="Woo H."/>
        </authorList>
    </citation>
    <scope>NUCLEOTIDE SEQUENCE [LARGE SCALE GENOMIC DNA]</scope>
    <source>
        <strain evidence="3 4">Si-c</strain>
    </source>
</reference>
<evidence type="ECO:0000313" key="4">
    <source>
        <dbReference type="Proteomes" id="UP001556220"/>
    </source>
</evidence>
<dbReference type="Pfam" id="PF07179">
    <property type="entry name" value="SseB"/>
    <property type="match status" value="1"/>
</dbReference>
<dbReference type="EMBL" id="JBFOHK010000002">
    <property type="protein sequence ID" value="MEW9572109.1"/>
    <property type="molecule type" value="Genomic_DNA"/>
</dbReference>
<accession>A0ABV3QEI9</accession>
<evidence type="ECO:0000259" key="1">
    <source>
        <dbReference type="Pfam" id="PF07179"/>
    </source>
</evidence>
<evidence type="ECO:0000313" key="3">
    <source>
        <dbReference type="EMBL" id="MEW9572109.1"/>
    </source>
</evidence>
<protein>
    <submittedName>
        <fullName evidence="3">Enhanced serine sensitivity protein SseB C-terminal domain-containing protein</fullName>
    </submittedName>
</protein>
<organism evidence="3 4">
    <name type="scientific">Rhodanobacter lycopersici</name>
    <dbReference type="NCBI Taxonomy" id="3162487"/>
    <lineage>
        <taxon>Bacteria</taxon>
        <taxon>Pseudomonadati</taxon>
        <taxon>Pseudomonadota</taxon>
        <taxon>Gammaproteobacteria</taxon>
        <taxon>Lysobacterales</taxon>
        <taxon>Rhodanobacteraceae</taxon>
        <taxon>Rhodanobacter</taxon>
    </lineage>
</organism>
<dbReference type="RefSeq" id="WP_367854168.1">
    <property type="nucleotide sequence ID" value="NZ_JBFOHK010000002.1"/>
</dbReference>
<feature type="domain" description="SseB protein N-terminal" evidence="1">
    <location>
        <begin position="9"/>
        <end position="126"/>
    </location>
</feature>
<dbReference type="InterPro" id="IPR009839">
    <property type="entry name" value="SseB_N"/>
</dbReference>
<feature type="domain" description="SseB protein C-terminal" evidence="2">
    <location>
        <begin position="141"/>
        <end position="248"/>
    </location>
</feature>
<dbReference type="Proteomes" id="UP001556220">
    <property type="component" value="Unassembled WGS sequence"/>
</dbReference>